<gene>
    <name evidence="2" type="ORF">DPMN_007041</name>
</gene>
<reference evidence="2" key="1">
    <citation type="journal article" date="2019" name="bioRxiv">
        <title>The Genome of the Zebra Mussel, Dreissena polymorpha: A Resource for Invasive Species Research.</title>
        <authorList>
            <person name="McCartney M.A."/>
            <person name="Auch B."/>
            <person name="Kono T."/>
            <person name="Mallez S."/>
            <person name="Zhang Y."/>
            <person name="Obille A."/>
            <person name="Becker A."/>
            <person name="Abrahante J.E."/>
            <person name="Garbe J."/>
            <person name="Badalamenti J.P."/>
            <person name="Herman A."/>
            <person name="Mangelson H."/>
            <person name="Liachko I."/>
            <person name="Sullivan S."/>
            <person name="Sone E.D."/>
            <person name="Koren S."/>
            <person name="Silverstein K.A.T."/>
            <person name="Beckman K.B."/>
            <person name="Gohl D.M."/>
        </authorList>
    </citation>
    <scope>NUCLEOTIDE SEQUENCE</scope>
    <source>
        <strain evidence="2">Duluth1</strain>
        <tissue evidence="2">Whole animal</tissue>
    </source>
</reference>
<comment type="caution">
    <text evidence="2">The sequence shown here is derived from an EMBL/GenBank/DDBJ whole genome shotgun (WGS) entry which is preliminary data.</text>
</comment>
<accession>A0A9D4MWB6</accession>
<name>A0A9D4MWB6_DREPO</name>
<protein>
    <submittedName>
        <fullName evidence="2">Uncharacterized protein</fullName>
    </submittedName>
</protein>
<organism evidence="2 3">
    <name type="scientific">Dreissena polymorpha</name>
    <name type="common">Zebra mussel</name>
    <name type="synonym">Mytilus polymorpha</name>
    <dbReference type="NCBI Taxonomy" id="45954"/>
    <lineage>
        <taxon>Eukaryota</taxon>
        <taxon>Metazoa</taxon>
        <taxon>Spiralia</taxon>
        <taxon>Lophotrochozoa</taxon>
        <taxon>Mollusca</taxon>
        <taxon>Bivalvia</taxon>
        <taxon>Autobranchia</taxon>
        <taxon>Heteroconchia</taxon>
        <taxon>Euheterodonta</taxon>
        <taxon>Imparidentia</taxon>
        <taxon>Neoheterodontei</taxon>
        <taxon>Myida</taxon>
        <taxon>Dreissenoidea</taxon>
        <taxon>Dreissenidae</taxon>
        <taxon>Dreissena</taxon>
    </lineage>
</organism>
<dbReference type="EMBL" id="JAIWYP010000001">
    <property type="protein sequence ID" value="KAH3883091.1"/>
    <property type="molecule type" value="Genomic_DNA"/>
</dbReference>
<feature type="compositionally biased region" description="Basic and acidic residues" evidence="1">
    <location>
        <begin position="18"/>
        <end position="31"/>
    </location>
</feature>
<dbReference type="AlphaFoldDB" id="A0A9D4MWB6"/>
<evidence type="ECO:0000313" key="3">
    <source>
        <dbReference type="Proteomes" id="UP000828390"/>
    </source>
</evidence>
<keyword evidence="3" id="KW-1185">Reference proteome</keyword>
<dbReference type="Proteomes" id="UP000828390">
    <property type="component" value="Unassembled WGS sequence"/>
</dbReference>
<proteinExistence type="predicted"/>
<evidence type="ECO:0000256" key="1">
    <source>
        <dbReference type="SAM" id="MobiDB-lite"/>
    </source>
</evidence>
<feature type="compositionally biased region" description="Polar residues" evidence="1">
    <location>
        <begin position="1"/>
        <end position="10"/>
    </location>
</feature>
<reference evidence="2" key="2">
    <citation type="submission" date="2020-11" db="EMBL/GenBank/DDBJ databases">
        <authorList>
            <person name="McCartney M.A."/>
            <person name="Auch B."/>
            <person name="Kono T."/>
            <person name="Mallez S."/>
            <person name="Becker A."/>
            <person name="Gohl D.M."/>
            <person name="Silverstein K.A.T."/>
            <person name="Koren S."/>
            <person name="Bechman K.B."/>
            <person name="Herman A."/>
            <person name="Abrahante J.E."/>
            <person name="Garbe J."/>
        </authorList>
    </citation>
    <scope>NUCLEOTIDE SEQUENCE</scope>
    <source>
        <strain evidence="2">Duluth1</strain>
        <tissue evidence="2">Whole animal</tissue>
    </source>
</reference>
<sequence length="668" mass="75641">MFVTGSTIQIPSDKKHHNSEQEGLKGPKKNDPPTGGHVFQATGTTFELVLNIIGANLLTKFHDDRTINMASRVLTSHVFPPTGTIFELIQDIIGTNHLTKFHDRAINVTTRVLTSHIKKNTPPPDIIRTNLLTKFHEDRKINVASRVLTRKNAPPPGSHVFQPTSIIFELVPRYYWGESSDQVSRRPDDKWKNAPPLCSHVFQAHVTIFELIQDIIETNLLTKFHEDWTINVASRVFTGKHAPHLGSHVFQANVTILELIKDIIETNLPIKFHEDWTINVASRVLTSKTAPPPGGHISMKPIFHDDWAKIVTSRVFTRNAAPPPGGNLHIDWASNVTSTVFTSITQFRGINGTNVLNKFHEDQTINVASRVFTRQNRSHKLTMSTLCSGELKNTTPPWRPYINGTDHLTKFHDDRTINMASRVLTRKNAPPPDITRTTLLTKFHEDRKINVASRVKNCLAPLRTYRTTNVASKVKHAPHLGSHVFQAKISFTSSDQIHEDWTINEASRVFTRFYYSYIKPYKENAPPLGSHTNLLIKFHEDWTINVASRVKTAPPPGDHVYINESNVLTKFHDDWAKIVTSRVFTRNTAPPPGGHLHEDWASNVTSTVFTSFEASRGIYGTIALTKFREGQTINEASRVFTRQNVDDARQTTDKRRSQKLTIEHVVLR</sequence>
<evidence type="ECO:0000313" key="2">
    <source>
        <dbReference type="EMBL" id="KAH3883091.1"/>
    </source>
</evidence>
<feature type="region of interest" description="Disordered" evidence="1">
    <location>
        <begin position="1"/>
        <end position="38"/>
    </location>
</feature>